<dbReference type="Proteomes" id="UP001164963">
    <property type="component" value="Chromosome"/>
</dbReference>
<gene>
    <name evidence="6" type="ORF">NEH16_16655</name>
</gene>
<evidence type="ECO:0000256" key="3">
    <source>
        <dbReference type="ARBA" id="ARBA00023121"/>
    </source>
</evidence>
<sequence>MSHFTLPEELVLLAHDPVEGRVVCRPYSLRLGIAGAVAAELVLAGRVVVQDGKISATGAPALGDSFLDAALAGVAGRRKGHKLQRWVREAAGVKTTAGRTDEVWRHRLVARGALREERTRALGVIAQRRHLVGPDDRTSPARERVSAVGHGTTDDERARLLAALVGATRLAGNVLPGDELSEPRSEVTASAGRDPIARTVRDLVRERQAAPGRTRGAEPLPESSGWNPLSWIFDGDGGDGGGD</sequence>
<dbReference type="Gene3D" id="1.10.3630.10">
    <property type="entry name" value="yeast vps74-n-term truncation variant domain like"/>
    <property type="match status" value="1"/>
</dbReference>
<keyword evidence="4" id="KW-0472">Membrane</keyword>
<keyword evidence="7" id="KW-1185">Reference proteome</keyword>
<evidence type="ECO:0000256" key="4">
    <source>
        <dbReference type="ARBA" id="ARBA00023136"/>
    </source>
</evidence>
<dbReference type="Pfam" id="PF05719">
    <property type="entry name" value="GPP34"/>
    <property type="match status" value="1"/>
</dbReference>
<protein>
    <submittedName>
        <fullName evidence="6">GPP34 family phosphoprotein</fullName>
    </submittedName>
</protein>
<evidence type="ECO:0000256" key="1">
    <source>
        <dbReference type="ARBA" id="ARBA00004255"/>
    </source>
</evidence>
<keyword evidence="2" id="KW-0333">Golgi apparatus</keyword>
<organism evidence="6 7">
    <name type="scientific">Streptomyces drozdowiczii</name>
    <dbReference type="NCBI Taxonomy" id="202862"/>
    <lineage>
        <taxon>Bacteria</taxon>
        <taxon>Bacillati</taxon>
        <taxon>Actinomycetota</taxon>
        <taxon>Actinomycetes</taxon>
        <taxon>Kitasatosporales</taxon>
        <taxon>Streptomycetaceae</taxon>
        <taxon>Streptomyces</taxon>
    </lineage>
</organism>
<comment type="subcellular location">
    <subcellularLocation>
        <location evidence="1">Golgi apparatus membrane</location>
        <topology evidence="1">Peripheral membrane protein</topology>
        <orientation evidence="1">Cytoplasmic side</orientation>
    </subcellularLocation>
</comment>
<name>A0ABY6PTK4_9ACTN</name>
<feature type="region of interest" description="Disordered" evidence="5">
    <location>
        <begin position="133"/>
        <end position="153"/>
    </location>
</feature>
<feature type="compositionally biased region" description="Basic and acidic residues" evidence="5">
    <location>
        <begin position="133"/>
        <end position="145"/>
    </location>
</feature>
<dbReference type="RefSeq" id="WP_265543274.1">
    <property type="nucleotide sequence ID" value="NZ_CP098740.1"/>
</dbReference>
<dbReference type="InterPro" id="IPR038261">
    <property type="entry name" value="GPP34-like_sf"/>
</dbReference>
<keyword evidence="3" id="KW-0446">Lipid-binding</keyword>
<evidence type="ECO:0000313" key="7">
    <source>
        <dbReference type="Proteomes" id="UP001164963"/>
    </source>
</evidence>
<evidence type="ECO:0000313" key="6">
    <source>
        <dbReference type="EMBL" id="UZK55538.1"/>
    </source>
</evidence>
<feature type="region of interest" description="Disordered" evidence="5">
    <location>
        <begin position="176"/>
        <end position="243"/>
    </location>
</feature>
<proteinExistence type="predicted"/>
<reference evidence="6" key="1">
    <citation type="journal article" date="2022" name="Front. Microbiol.">
        <title>Mirubactin C rescues the lethal effect of cell wall biosynthesis mutations in Bacillus subtilis.</title>
        <authorList>
            <person name="Kepplinger B."/>
            <person name="Wen X."/>
            <person name="Tyler A.R."/>
            <person name="Kim B.Y."/>
            <person name="Brown J."/>
            <person name="Banks P."/>
            <person name="Dashti Y."/>
            <person name="Mackenzie E.S."/>
            <person name="Wills C."/>
            <person name="Kawai Y."/>
            <person name="Waldron K.J."/>
            <person name="Allenby N.E.E."/>
            <person name="Wu L.J."/>
            <person name="Hall M.J."/>
            <person name="Errington J."/>
        </authorList>
    </citation>
    <scope>NUCLEOTIDE SEQUENCE</scope>
    <source>
        <strain evidence="6">MDA8-470</strain>
    </source>
</reference>
<evidence type="ECO:0000256" key="2">
    <source>
        <dbReference type="ARBA" id="ARBA00023034"/>
    </source>
</evidence>
<accession>A0ABY6PTK4</accession>
<dbReference type="InterPro" id="IPR008628">
    <property type="entry name" value="GPP34-like"/>
</dbReference>
<evidence type="ECO:0000256" key="5">
    <source>
        <dbReference type="SAM" id="MobiDB-lite"/>
    </source>
</evidence>
<feature type="compositionally biased region" description="Basic and acidic residues" evidence="5">
    <location>
        <begin position="195"/>
        <end position="208"/>
    </location>
</feature>
<dbReference type="EMBL" id="CP098740">
    <property type="protein sequence ID" value="UZK55538.1"/>
    <property type="molecule type" value="Genomic_DNA"/>
</dbReference>